<dbReference type="Proteomes" id="UP000295560">
    <property type="component" value="Unassembled WGS sequence"/>
</dbReference>
<protein>
    <submittedName>
        <fullName evidence="2">Uncharacterized protein</fullName>
    </submittedName>
</protein>
<comment type="caution">
    <text evidence="2">The sequence shown here is derived from an EMBL/GenBank/DDBJ whole genome shotgun (WGS) entry which is preliminary data.</text>
</comment>
<keyword evidence="3" id="KW-1185">Reference proteome</keyword>
<dbReference type="RefSeq" id="WP_132427096.1">
    <property type="nucleotide sequence ID" value="NZ_SMFZ01000001.1"/>
</dbReference>
<proteinExistence type="predicted"/>
<reference evidence="2 3" key="1">
    <citation type="submission" date="2019-03" db="EMBL/GenBank/DDBJ databases">
        <title>Sequencing the genomes of 1000 actinobacteria strains.</title>
        <authorList>
            <person name="Klenk H.-P."/>
        </authorList>
    </citation>
    <scope>NUCLEOTIDE SEQUENCE [LARGE SCALE GENOMIC DNA]</scope>
    <source>
        <strain evidence="2 3">DSM 44969</strain>
    </source>
</reference>
<evidence type="ECO:0000256" key="1">
    <source>
        <dbReference type="SAM" id="MobiDB-lite"/>
    </source>
</evidence>
<evidence type="ECO:0000313" key="3">
    <source>
        <dbReference type="Proteomes" id="UP000295560"/>
    </source>
</evidence>
<gene>
    <name evidence="2" type="ORF">EV378_3735</name>
</gene>
<feature type="region of interest" description="Disordered" evidence="1">
    <location>
        <begin position="50"/>
        <end position="69"/>
    </location>
</feature>
<dbReference type="EMBL" id="SMFZ01000001">
    <property type="protein sequence ID" value="TCK27855.1"/>
    <property type="molecule type" value="Genomic_DNA"/>
</dbReference>
<organism evidence="2 3">
    <name type="scientific">Pseudonocardia endophytica</name>
    <dbReference type="NCBI Taxonomy" id="401976"/>
    <lineage>
        <taxon>Bacteria</taxon>
        <taxon>Bacillati</taxon>
        <taxon>Actinomycetota</taxon>
        <taxon>Actinomycetes</taxon>
        <taxon>Pseudonocardiales</taxon>
        <taxon>Pseudonocardiaceae</taxon>
        <taxon>Pseudonocardia</taxon>
    </lineage>
</organism>
<dbReference type="AlphaFoldDB" id="A0A4R1I2K9"/>
<evidence type="ECO:0000313" key="2">
    <source>
        <dbReference type="EMBL" id="TCK27855.1"/>
    </source>
</evidence>
<dbReference type="OrthoDB" id="4569754at2"/>
<accession>A0A4R1I2K9</accession>
<name>A0A4R1I2K9_PSEEN</name>
<sequence>MSAERDELKRLVDELPDERVPAVLAEARRQRQTQPAVEWPPSWFASFASGRTDLGRNHDDLLADGFGRP</sequence>